<dbReference type="EMBL" id="VSSQ01004748">
    <property type="protein sequence ID" value="MPM26496.1"/>
    <property type="molecule type" value="Genomic_DNA"/>
</dbReference>
<evidence type="ECO:0000313" key="1">
    <source>
        <dbReference type="EMBL" id="MPM26496.1"/>
    </source>
</evidence>
<sequence>MEWYELILIIAGTSCLTNRLFKLLDIIEHPRGGHRNAKRALTQN</sequence>
<protein>
    <submittedName>
        <fullName evidence="1">Uncharacterized protein</fullName>
    </submittedName>
</protein>
<gene>
    <name evidence="1" type="ORF">SDC9_72999</name>
</gene>
<organism evidence="1">
    <name type="scientific">bioreactor metagenome</name>
    <dbReference type="NCBI Taxonomy" id="1076179"/>
    <lineage>
        <taxon>unclassified sequences</taxon>
        <taxon>metagenomes</taxon>
        <taxon>ecological metagenomes</taxon>
    </lineage>
</organism>
<name>A0A644YD65_9ZZZZ</name>
<dbReference type="AlphaFoldDB" id="A0A644YD65"/>
<accession>A0A644YD65</accession>
<reference evidence="1" key="1">
    <citation type="submission" date="2019-08" db="EMBL/GenBank/DDBJ databases">
        <authorList>
            <person name="Kucharzyk K."/>
            <person name="Murdoch R.W."/>
            <person name="Higgins S."/>
            <person name="Loffler F."/>
        </authorList>
    </citation>
    <scope>NUCLEOTIDE SEQUENCE</scope>
</reference>
<comment type="caution">
    <text evidence="1">The sequence shown here is derived from an EMBL/GenBank/DDBJ whole genome shotgun (WGS) entry which is preliminary data.</text>
</comment>
<proteinExistence type="predicted"/>